<evidence type="ECO:0000313" key="3">
    <source>
        <dbReference type="Proteomes" id="UP000741013"/>
    </source>
</evidence>
<dbReference type="InterPro" id="IPR037523">
    <property type="entry name" value="VOC_core"/>
</dbReference>
<dbReference type="PROSITE" id="PS51819">
    <property type="entry name" value="VOC"/>
    <property type="match status" value="1"/>
</dbReference>
<accession>A0ABS4Q150</accession>
<evidence type="ECO:0000313" key="2">
    <source>
        <dbReference type="EMBL" id="MBP2185401.1"/>
    </source>
</evidence>
<dbReference type="Proteomes" id="UP000741013">
    <property type="component" value="Unassembled WGS sequence"/>
</dbReference>
<name>A0ABS4Q150_9PSEU</name>
<dbReference type="InterPro" id="IPR004360">
    <property type="entry name" value="Glyas_Fos-R_dOase_dom"/>
</dbReference>
<dbReference type="GO" id="GO:0016829">
    <property type="term" value="F:lyase activity"/>
    <property type="evidence" value="ECO:0007669"/>
    <property type="project" value="UniProtKB-KW"/>
</dbReference>
<keyword evidence="3" id="KW-1185">Reference proteome</keyword>
<organism evidence="2 3">
    <name type="scientific">Amycolatopsis magusensis</name>
    <dbReference type="NCBI Taxonomy" id="882444"/>
    <lineage>
        <taxon>Bacteria</taxon>
        <taxon>Bacillati</taxon>
        <taxon>Actinomycetota</taxon>
        <taxon>Actinomycetes</taxon>
        <taxon>Pseudonocardiales</taxon>
        <taxon>Pseudonocardiaceae</taxon>
        <taxon>Amycolatopsis</taxon>
    </lineage>
</organism>
<dbReference type="SUPFAM" id="SSF54593">
    <property type="entry name" value="Glyoxalase/Bleomycin resistance protein/Dihydroxybiphenyl dioxygenase"/>
    <property type="match status" value="1"/>
</dbReference>
<keyword evidence="2" id="KW-0456">Lyase</keyword>
<feature type="domain" description="VOC" evidence="1">
    <location>
        <begin position="4"/>
        <end position="110"/>
    </location>
</feature>
<comment type="caution">
    <text evidence="2">The sequence shown here is derived from an EMBL/GenBank/DDBJ whole genome shotgun (WGS) entry which is preliminary data.</text>
</comment>
<dbReference type="EMBL" id="JAGGMS010000001">
    <property type="protein sequence ID" value="MBP2185401.1"/>
    <property type="molecule type" value="Genomic_DNA"/>
</dbReference>
<dbReference type="InterPro" id="IPR029068">
    <property type="entry name" value="Glyas_Bleomycin-R_OHBP_Dase"/>
</dbReference>
<gene>
    <name evidence="2" type="ORF">JOM49_006927</name>
</gene>
<sequence>MNRPSESCVLAVHELTEALTFYRDVLGFEVHAVSVSPPSQPEVRISLQAQEVPPADGRRLVFLTDDCDVTFERIEAAGAEVMQEPITQPDGTRDCAFLDPSGNLVRFTQPRRSCGEGVSGEPWHGWTSQRIIPARTQ</sequence>
<dbReference type="RefSeq" id="WP_209668294.1">
    <property type="nucleotide sequence ID" value="NZ_JAGGMS010000001.1"/>
</dbReference>
<protein>
    <submittedName>
        <fullName evidence="2">Enzyme related to lactoylglutathione lyase</fullName>
    </submittedName>
</protein>
<dbReference type="Pfam" id="PF00903">
    <property type="entry name" value="Glyoxalase"/>
    <property type="match status" value="1"/>
</dbReference>
<dbReference type="Gene3D" id="3.10.180.10">
    <property type="entry name" value="2,3-Dihydroxybiphenyl 1,2-Dioxygenase, domain 1"/>
    <property type="match status" value="1"/>
</dbReference>
<proteinExistence type="predicted"/>
<evidence type="ECO:0000259" key="1">
    <source>
        <dbReference type="PROSITE" id="PS51819"/>
    </source>
</evidence>
<reference evidence="2 3" key="1">
    <citation type="submission" date="2021-03" db="EMBL/GenBank/DDBJ databases">
        <title>Sequencing the genomes of 1000 actinobacteria strains.</title>
        <authorList>
            <person name="Klenk H.-P."/>
        </authorList>
    </citation>
    <scope>NUCLEOTIDE SEQUENCE [LARGE SCALE GENOMIC DNA]</scope>
    <source>
        <strain evidence="2 3">DSM 45510</strain>
    </source>
</reference>